<sequence>AVHSVAQRQDIQMGKYQDLEGILTLGLDPGVLHPSPAPAQTSREEENHTENSL</sequence>
<gene>
    <name evidence="2" type="ORF">M9458_035791</name>
</gene>
<feature type="region of interest" description="Disordered" evidence="1">
    <location>
        <begin position="27"/>
        <end position="53"/>
    </location>
</feature>
<feature type="compositionally biased region" description="Basic and acidic residues" evidence="1">
    <location>
        <begin position="42"/>
        <end position="53"/>
    </location>
</feature>
<evidence type="ECO:0000313" key="3">
    <source>
        <dbReference type="Proteomes" id="UP001529510"/>
    </source>
</evidence>
<keyword evidence="3" id="KW-1185">Reference proteome</keyword>
<organism evidence="2 3">
    <name type="scientific">Cirrhinus mrigala</name>
    <name type="common">Mrigala</name>
    <dbReference type="NCBI Taxonomy" id="683832"/>
    <lineage>
        <taxon>Eukaryota</taxon>
        <taxon>Metazoa</taxon>
        <taxon>Chordata</taxon>
        <taxon>Craniata</taxon>
        <taxon>Vertebrata</taxon>
        <taxon>Euteleostomi</taxon>
        <taxon>Actinopterygii</taxon>
        <taxon>Neopterygii</taxon>
        <taxon>Teleostei</taxon>
        <taxon>Ostariophysi</taxon>
        <taxon>Cypriniformes</taxon>
        <taxon>Cyprinidae</taxon>
        <taxon>Labeoninae</taxon>
        <taxon>Labeonini</taxon>
        <taxon>Cirrhinus</taxon>
    </lineage>
</organism>
<comment type="caution">
    <text evidence="2">The sequence shown here is derived from an EMBL/GenBank/DDBJ whole genome shotgun (WGS) entry which is preliminary data.</text>
</comment>
<accession>A0ABD0P0C7</accession>
<evidence type="ECO:0000313" key="2">
    <source>
        <dbReference type="EMBL" id="KAL0167569.1"/>
    </source>
</evidence>
<feature type="non-terminal residue" evidence="2">
    <location>
        <position position="1"/>
    </location>
</feature>
<dbReference type="EMBL" id="JAMKFB020000018">
    <property type="protein sequence ID" value="KAL0167569.1"/>
    <property type="molecule type" value="Genomic_DNA"/>
</dbReference>
<dbReference type="AlphaFoldDB" id="A0ABD0P0C7"/>
<reference evidence="2 3" key="1">
    <citation type="submission" date="2024-05" db="EMBL/GenBank/DDBJ databases">
        <title>Genome sequencing and assembly of Indian major carp, Cirrhinus mrigala (Hamilton, 1822).</title>
        <authorList>
            <person name="Mohindra V."/>
            <person name="Chowdhury L.M."/>
            <person name="Lal K."/>
            <person name="Jena J.K."/>
        </authorList>
    </citation>
    <scope>NUCLEOTIDE SEQUENCE [LARGE SCALE GENOMIC DNA]</scope>
    <source>
        <strain evidence="2">CM1030</strain>
        <tissue evidence="2">Blood</tissue>
    </source>
</reference>
<protein>
    <submittedName>
        <fullName evidence="2">Uncharacterized protein</fullName>
    </submittedName>
</protein>
<evidence type="ECO:0000256" key="1">
    <source>
        <dbReference type="SAM" id="MobiDB-lite"/>
    </source>
</evidence>
<feature type="non-terminal residue" evidence="2">
    <location>
        <position position="53"/>
    </location>
</feature>
<dbReference type="Proteomes" id="UP001529510">
    <property type="component" value="Unassembled WGS sequence"/>
</dbReference>
<proteinExistence type="predicted"/>
<name>A0ABD0P0C7_CIRMR</name>